<reference evidence="1" key="1">
    <citation type="submission" date="2019-08" db="EMBL/GenBank/DDBJ databases">
        <authorList>
            <person name="Kucharzyk K."/>
            <person name="Murdoch R.W."/>
            <person name="Higgins S."/>
            <person name="Loffler F."/>
        </authorList>
    </citation>
    <scope>NUCLEOTIDE SEQUENCE</scope>
</reference>
<accession>A0A645BUP9</accession>
<sequence length="152" mass="14933">MPFWCPGQGRDSRNAGSGRSLLAWQHAAPSDSKLSASPPVVAGAALGLCAGRCMAGDPGQAVASVALPDLAGLGFADTAVCIQMAWQTLAELVADAVGRCLLCGRGDGLACTCLSGADPATGAGGSGLAGGRPDCLHAAEPGQRPALAFCGR</sequence>
<comment type="caution">
    <text evidence="1">The sequence shown here is derived from an EMBL/GenBank/DDBJ whole genome shotgun (WGS) entry which is preliminary data.</text>
</comment>
<protein>
    <submittedName>
        <fullName evidence="1">Uncharacterized protein</fullName>
    </submittedName>
</protein>
<evidence type="ECO:0000313" key="1">
    <source>
        <dbReference type="EMBL" id="MPM69166.1"/>
    </source>
</evidence>
<name>A0A645BUP9_9ZZZZ</name>
<proteinExistence type="predicted"/>
<gene>
    <name evidence="1" type="ORF">SDC9_116110</name>
</gene>
<organism evidence="1">
    <name type="scientific">bioreactor metagenome</name>
    <dbReference type="NCBI Taxonomy" id="1076179"/>
    <lineage>
        <taxon>unclassified sequences</taxon>
        <taxon>metagenomes</taxon>
        <taxon>ecological metagenomes</taxon>
    </lineage>
</organism>
<dbReference type="EMBL" id="VSSQ01022688">
    <property type="protein sequence ID" value="MPM69166.1"/>
    <property type="molecule type" value="Genomic_DNA"/>
</dbReference>
<dbReference type="AlphaFoldDB" id="A0A645BUP9"/>